<evidence type="ECO:0000313" key="4">
    <source>
        <dbReference type="Proteomes" id="UP000655994"/>
    </source>
</evidence>
<keyword evidence="4" id="KW-1185">Reference proteome</keyword>
<name>A0A8I1G752_9GAMM</name>
<organism evidence="2 3">
    <name type="scientific">Idiomarina abyssalis</name>
    <dbReference type="NCBI Taxonomy" id="86102"/>
    <lineage>
        <taxon>Bacteria</taxon>
        <taxon>Pseudomonadati</taxon>
        <taxon>Pseudomonadota</taxon>
        <taxon>Gammaproteobacteria</taxon>
        <taxon>Alteromonadales</taxon>
        <taxon>Idiomarinaceae</taxon>
        <taxon>Idiomarina</taxon>
    </lineage>
</organism>
<evidence type="ECO:0000313" key="1">
    <source>
        <dbReference type="EMBL" id="MBJ7268029.1"/>
    </source>
</evidence>
<reference evidence="2 4" key="1">
    <citation type="submission" date="2020-09" db="EMBL/GenBank/DDBJ databases">
        <title>Draft Genomes of Bacterial Isolates from North Pond Shallow Sediments.</title>
        <authorList>
            <person name="Kiel Reese B."/>
            <person name="Mullis M."/>
            <person name="Weisend R.E."/>
        </authorList>
    </citation>
    <scope>NUCLEOTIDE SEQUENCE</scope>
    <source>
        <strain evidence="2">KJE-2</strain>
        <strain evidence="1 4">KJE-3</strain>
    </source>
</reference>
<proteinExistence type="predicted"/>
<dbReference type="AlphaFoldDB" id="A0A8I1G752"/>
<evidence type="ECO:0000313" key="2">
    <source>
        <dbReference type="EMBL" id="MBJ7317019.1"/>
    </source>
</evidence>
<evidence type="ECO:0000313" key="3">
    <source>
        <dbReference type="Proteomes" id="UP000621390"/>
    </source>
</evidence>
<sequence>MPTYHVEYTHLGDKQQITLEVDGNSLGDDQEFRDAIARRLAERILPHAELAFRHEDERTLEQKLNKAYDVQVNKIERQ</sequence>
<accession>A0A8I1G752</accession>
<comment type="caution">
    <text evidence="2">The sequence shown here is derived from an EMBL/GenBank/DDBJ whole genome shotgun (WGS) entry which is preliminary data.</text>
</comment>
<dbReference type="Proteomes" id="UP000655994">
    <property type="component" value="Unassembled WGS sequence"/>
</dbReference>
<dbReference type="EMBL" id="JAEMOP010000009">
    <property type="protein sequence ID" value="MBJ7317019.1"/>
    <property type="molecule type" value="Genomic_DNA"/>
</dbReference>
<dbReference type="EMBL" id="JAEMOS010000058">
    <property type="protein sequence ID" value="MBJ7268029.1"/>
    <property type="molecule type" value="Genomic_DNA"/>
</dbReference>
<dbReference type="Proteomes" id="UP000621390">
    <property type="component" value="Unassembled WGS sequence"/>
</dbReference>
<dbReference type="RefSeq" id="WP_199495196.1">
    <property type="nucleotide sequence ID" value="NZ_CAXAWT010000002.1"/>
</dbReference>
<protein>
    <submittedName>
        <fullName evidence="2">Uncharacterized protein</fullName>
    </submittedName>
</protein>
<gene>
    <name evidence="1" type="ORF">JHC10_13880</name>
    <name evidence="2" type="ORF">JHC11_13560</name>
</gene>